<dbReference type="GO" id="GO:0022857">
    <property type="term" value="F:transmembrane transporter activity"/>
    <property type="evidence" value="ECO:0007669"/>
    <property type="project" value="InterPro"/>
</dbReference>
<feature type="transmembrane region" description="Helical" evidence="6">
    <location>
        <begin position="123"/>
        <end position="143"/>
    </location>
</feature>
<keyword evidence="3 6" id="KW-0812">Transmembrane</keyword>
<reference evidence="8" key="1">
    <citation type="submission" date="2016-01" db="EMBL/GenBank/DDBJ databases">
        <title>Whole genome sequencing of Bhargavaea cecembensis T14.</title>
        <authorList>
            <person name="Hong K.W."/>
        </authorList>
    </citation>
    <scope>NUCLEOTIDE SEQUENCE [LARGE SCALE GENOMIC DNA]</scope>
    <source>
        <strain evidence="8">M19</strain>
    </source>
</reference>
<sequence length="318" mass="33048">MNNALNRTNHVGSFMQKLGPFLGLLVLIVTVSIINPSFLEPLNLLNLLRQVAINALIAYGMTFVILTGGIDLSVGSILALSSALMAGMMVSGLDPILAVLIGCILGAIMGAVNGLLITKGKMAPFIATLATMTMFRGLTLVYTDGNPITGLGDNYAFQLFGRGYFLGIPVPAITMLLAFAVLWVILHKTPFGRKTYAIGGNEKAALISGIKVSRMKIMIYSLAGLLAALAGAILTSRLNSAQPTAGTSYELDAIAAVVLGGTSLSGGRGLIVGTLIGALIIGTLNNGLNLLGVSSFFQMVVKGIVIIIAVLIDRKKAA</sequence>
<dbReference type="Pfam" id="PF02653">
    <property type="entry name" value="BPD_transp_2"/>
    <property type="match status" value="1"/>
</dbReference>
<dbReference type="OrthoDB" id="9784538at2"/>
<evidence type="ECO:0000313" key="7">
    <source>
        <dbReference type="EMBL" id="KZE52895.1"/>
    </source>
</evidence>
<organism evidence="7 8">
    <name type="scientific">Rossellomorea marisflavi</name>
    <dbReference type="NCBI Taxonomy" id="189381"/>
    <lineage>
        <taxon>Bacteria</taxon>
        <taxon>Bacillati</taxon>
        <taxon>Bacillota</taxon>
        <taxon>Bacilli</taxon>
        <taxon>Bacillales</taxon>
        <taxon>Bacillaceae</taxon>
        <taxon>Rossellomorea</taxon>
    </lineage>
</organism>
<keyword evidence="2" id="KW-1003">Cell membrane</keyword>
<feature type="transmembrane region" description="Helical" evidence="6">
    <location>
        <begin position="288"/>
        <end position="312"/>
    </location>
</feature>
<feature type="transmembrane region" description="Helical" evidence="6">
    <location>
        <begin position="254"/>
        <end position="281"/>
    </location>
</feature>
<dbReference type="InterPro" id="IPR001851">
    <property type="entry name" value="ABC_transp_permease"/>
</dbReference>
<proteinExistence type="predicted"/>
<gene>
    <name evidence="7" type="primary">rbsC</name>
    <name evidence="7" type="ORF">AV649_11865</name>
</gene>
<evidence type="ECO:0000256" key="3">
    <source>
        <dbReference type="ARBA" id="ARBA00022692"/>
    </source>
</evidence>
<evidence type="ECO:0000256" key="2">
    <source>
        <dbReference type="ARBA" id="ARBA00022475"/>
    </source>
</evidence>
<accession>A0A165LT54</accession>
<evidence type="ECO:0000256" key="6">
    <source>
        <dbReference type="SAM" id="Phobius"/>
    </source>
</evidence>
<dbReference type="PANTHER" id="PTHR32196">
    <property type="entry name" value="ABC TRANSPORTER PERMEASE PROTEIN YPHD-RELATED-RELATED"/>
    <property type="match status" value="1"/>
</dbReference>
<feature type="transmembrane region" description="Helical" evidence="6">
    <location>
        <begin position="163"/>
        <end position="186"/>
    </location>
</feature>
<dbReference type="AlphaFoldDB" id="A0A165LT54"/>
<name>A0A165LT54_9BACI</name>
<keyword evidence="4 6" id="KW-1133">Transmembrane helix</keyword>
<protein>
    <submittedName>
        <fullName evidence="7">Ribose ABC transporter permease</fullName>
    </submittedName>
</protein>
<feature type="transmembrane region" description="Helical" evidence="6">
    <location>
        <begin position="51"/>
        <end position="84"/>
    </location>
</feature>
<feature type="transmembrane region" description="Helical" evidence="6">
    <location>
        <begin position="96"/>
        <end position="116"/>
    </location>
</feature>
<feature type="transmembrane region" description="Helical" evidence="6">
    <location>
        <begin position="20"/>
        <end position="39"/>
    </location>
</feature>
<evidence type="ECO:0000256" key="5">
    <source>
        <dbReference type="ARBA" id="ARBA00023136"/>
    </source>
</evidence>
<dbReference type="PANTHER" id="PTHR32196:SF72">
    <property type="entry name" value="RIBOSE IMPORT PERMEASE PROTEIN RBSC"/>
    <property type="match status" value="1"/>
</dbReference>
<comment type="caution">
    <text evidence="7">The sequence shown here is derived from an EMBL/GenBank/DDBJ whole genome shotgun (WGS) entry which is preliminary data.</text>
</comment>
<keyword evidence="5 6" id="KW-0472">Membrane</keyword>
<dbReference type="GO" id="GO:0005886">
    <property type="term" value="C:plasma membrane"/>
    <property type="evidence" value="ECO:0007669"/>
    <property type="project" value="UniProtKB-SubCell"/>
</dbReference>
<evidence type="ECO:0000313" key="8">
    <source>
        <dbReference type="Proteomes" id="UP000076510"/>
    </source>
</evidence>
<evidence type="ECO:0000256" key="1">
    <source>
        <dbReference type="ARBA" id="ARBA00004651"/>
    </source>
</evidence>
<evidence type="ECO:0000256" key="4">
    <source>
        <dbReference type="ARBA" id="ARBA00022989"/>
    </source>
</evidence>
<dbReference type="EMBL" id="LQQY01000003">
    <property type="protein sequence ID" value="KZE52895.1"/>
    <property type="molecule type" value="Genomic_DNA"/>
</dbReference>
<feature type="transmembrane region" description="Helical" evidence="6">
    <location>
        <begin position="217"/>
        <end position="234"/>
    </location>
</feature>
<comment type="subcellular location">
    <subcellularLocation>
        <location evidence="1">Cell membrane</location>
        <topology evidence="1">Multi-pass membrane protein</topology>
    </subcellularLocation>
</comment>
<dbReference type="Proteomes" id="UP000076510">
    <property type="component" value="Unassembled WGS sequence"/>
</dbReference>
<dbReference type="CDD" id="cd06579">
    <property type="entry name" value="TM_PBP1_transp_AraH_like"/>
    <property type="match status" value="1"/>
</dbReference>
<dbReference type="RefSeq" id="WP_063190555.1">
    <property type="nucleotide sequence ID" value="NZ_CP085398.1"/>
</dbReference>